<dbReference type="SUPFAM" id="SSF52047">
    <property type="entry name" value="RNI-like"/>
    <property type="match status" value="1"/>
</dbReference>
<comment type="caution">
    <text evidence="1">The sequence shown here is derived from an EMBL/GenBank/DDBJ whole genome shotgun (WGS) entry which is preliminary data.</text>
</comment>
<evidence type="ECO:0008006" key="3">
    <source>
        <dbReference type="Google" id="ProtNLM"/>
    </source>
</evidence>
<name>A0A8H7KI73_AGABI</name>
<dbReference type="Proteomes" id="UP000629468">
    <property type="component" value="Unassembled WGS sequence"/>
</dbReference>
<accession>A0A8H7KI73</accession>
<dbReference type="InterPro" id="IPR032675">
    <property type="entry name" value="LRR_dom_sf"/>
</dbReference>
<gene>
    <name evidence="1" type="ORF">Agabi119p4_3620</name>
</gene>
<sequence length="563" mass="64852">MTWQDQYATHLLKTLRPLLTVPHTPYHPTHHELSRLRHRAKVCDDLADALRQSSAQVKFLINASASPIFRLPNEILSEIMLWACDIPELTQFKPFKYQRFGKHMSPIVLGQVCHRWKQVSQSDARLWTFLWVDLTFETSLKDVKRVEYWFKMAKQLPVVVNISHNDDTRLVDEVHSEKLLPDWQPCQQVLETLFHHSPRIGSLFFGILDGGWGDLLKRPLDFARLKHLTIYGEVDPAFAPTEVYMFYNAPRLESVDLWAVEPGTLRLPWNTISSLRISWTKFHDLVAILRLTPNLCSLRVRNLESTGDEREVLTEEARYDPVNLPVLRTLEVTDDPANVNILDLFRILLCPSLAVFKYNTFGSPSYSPNIIHHLIHLLRQSNKLHTLDASGIRFQRDDLRCLLHSVPTLHSLYLDISHNSEVIHDSTAMSFLQLLHRHDLSGQYETIPHLRHLELEVNSNLPFNSLFAAFETRCPQPYLNGYNIAASVSDGGYHHLESVRVKIHAPLGHVAPVEWKFWLDSLCERGLPVHLNVPFDKTPITFVPALSVLPAFRNHALNFVDVL</sequence>
<dbReference type="Gene3D" id="3.80.10.10">
    <property type="entry name" value="Ribonuclease Inhibitor"/>
    <property type="match status" value="1"/>
</dbReference>
<dbReference type="AlphaFoldDB" id="A0A8H7KI73"/>
<evidence type="ECO:0000313" key="2">
    <source>
        <dbReference type="Proteomes" id="UP000629468"/>
    </source>
</evidence>
<organism evidence="1 2">
    <name type="scientific">Agaricus bisporus var. burnettii</name>
    <dbReference type="NCBI Taxonomy" id="192524"/>
    <lineage>
        <taxon>Eukaryota</taxon>
        <taxon>Fungi</taxon>
        <taxon>Dikarya</taxon>
        <taxon>Basidiomycota</taxon>
        <taxon>Agaricomycotina</taxon>
        <taxon>Agaricomycetes</taxon>
        <taxon>Agaricomycetidae</taxon>
        <taxon>Agaricales</taxon>
        <taxon>Agaricineae</taxon>
        <taxon>Agaricaceae</taxon>
        <taxon>Agaricus</taxon>
    </lineage>
</organism>
<reference evidence="1 2" key="1">
    <citation type="journal article" name="Sci. Rep.">
        <title>Telomere-to-telomere assembled and centromere annotated genomes of the two main subspecies of the button mushroom Agaricus bisporus reveal especially polymorphic chromosome ends.</title>
        <authorList>
            <person name="Sonnenberg A.S.M."/>
            <person name="Sedaghat-Telgerd N."/>
            <person name="Lavrijssen B."/>
            <person name="Ohm R.A."/>
            <person name="Hendrickx P.M."/>
            <person name="Scholtmeijer K."/>
            <person name="Baars J.J.P."/>
            <person name="van Peer A."/>
        </authorList>
    </citation>
    <scope>NUCLEOTIDE SEQUENCE [LARGE SCALE GENOMIC DNA]</scope>
    <source>
        <strain evidence="1 2">H119_p4</strain>
    </source>
</reference>
<dbReference type="EMBL" id="JABXXO010000005">
    <property type="protein sequence ID" value="KAF7777548.1"/>
    <property type="molecule type" value="Genomic_DNA"/>
</dbReference>
<protein>
    <recommendedName>
        <fullName evidence="3">F-box domain-containing protein</fullName>
    </recommendedName>
</protein>
<proteinExistence type="predicted"/>
<evidence type="ECO:0000313" key="1">
    <source>
        <dbReference type="EMBL" id="KAF7777548.1"/>
    </source>
</evidence>